<feature type="domain" description="SHIRT" evidence="4">
    <location>
        <begin position="1893"/>
        <end position="1974"/>
    </location>
</feature>
<gene>
    <name evidence="5" type="ORF">ABDJ34_09430</name>
</gene>
<feature type="domain" description="SHIRT" evidence="4">
    <location>
        <begin position="1531"/>
        <end position="1615"/>
    </location>
</feature>
<dbReference type="InterPro" id="IPR042229">
    <property type="entry name" value="Listeria/Bacterioides_rpt_sf"/>
</dbReference>
<feature type="compositionally biased region" description="Basic and acidic residues" evidence="2">
    <location>
        <begin position="1827"/>
        <end position="1837"/>
    </location>
</feature>
<comment type="caution">
    <text evidence="5">The sequence shown here is derived from an EMBL/GenBank/DDBJ whole genome shotgun (WGS) entry which is preliminary data.</text>
</comment>
<dbReference type="Pfam" id="PF18655">
    <property type="entry name" value="SHIRT"/>
    <property type="match status" value="12"/>
</dbReference>
<feature type="domain" description="SHIRT" evidence="4">
    <location>
        <begin position="1165"/>
        <end position="1249"/>
    </location>
</feature>
<evidence type="ECO:0000256" key="3">
    <source>
        <dbReference type="SAM" id="Phobius"/>
    </source>
</evidence>
<feature type="domain" description="SHIRT" evidence="4">
    <location>
        <begin position="1348"/>
        <end position="1432"/>
    </location>
</feature>
<feature type="region of interest" description="Disordered" evidence="2">
    <location>
        <begin position="1730"/>
        <end position="1757"/>
    </location>
</feature>
<accession>A0ABW9KF17</accession>
<dbReference type="Gene3D" id="3.10.20.320">
    <property type="entry name" value="Putative peptidoglycan bound protein (lpxtg motif)"/>
    <property type="match status" value="1"/>
</dbReference>
<dbReference type="Pfam" id="PF09479">
    <property type="entry name" value="Flg_new"/>
    <property type="match status" value="3"/>
</dbReference>
<feature type="region of interest" description="Disordered" evidence="2">
    <location>
        <begin position="1378"/>
        <end position="1397"/>
    </location>
</feature>
<dbReference type="Pfam" id="PF18877">
    <property type="entry name" value="SSSPR-51"/>
    <property type="match status" value="13"/>
</dbReference>
<comment type="subcellular location">
    <subcellularLocation>
        <location evidence="1">Cell envelope</location>
    </subcellularLocation>
</comment>
<organism evidence="5 6">
    <name type="scientific">Finegoldia dalianensis</name>
    <dbReference type="NCBI Taxonomy" id="3145239"/>
    <lineage>
        <taxon>Bacteria</taxon>
        <taxon>Bacillati</taxon>
        <taxon>Bacillota</taxon>
        <taxon>Tissierellia</taxon>
        <taxon>Tissierellales</taxon>
        <taxon>Peptoniphilaceae</taxon>
        <taxon>Finegoldia</taxon>
    </lineage>
</organism>
<keyword evidence="3" id="KW-0812">Transmembrane</keyword>
<feature type="domain" description="SHIRT" evidence="4">
    <location>
        <begin position="1801"/>
        <end position="1885"/>
    </location>
</feature>
<evidence type="ECO:0000256" key="1">
    <source>
        <dbReference type="ARBA" id="ARBA00004196"/>
    </source>
</evidence>
<feature type="compositionally biased region" description="Polar residues" evidence="2">
    <location>
        <begin position="1473"/>
        <end position="1484"/>
    </location>
</feature>
<dbReference type="NCBIfam" id="TIGR02543">
    <property type="entry name" value="List_Bact_rpt"/>
    <property type="match status" value="2"/>
</dbReference>
<proteinExistence type="predicted"/>
<feature type="domain" description="SHIRT" evidence="4">
    <location>
        <begin position="1256"/>
        <end position="1345"/>
    </location>
</feature>
<dbReference type="EMBL" id="JBDLBQ010000009">
    <property type="protein sequence ID" value="MFN2103124.1"/>
    <property type="molecule type" value="Genomic_DNA"/>
</dbReference>
<name>A0ABW9KF17_9FIRM</name>
<keyword evidence="3" id="KW-0472">Membrane</keyword>
<feature type="domain" description="SHIRT" evidence="4">
    <location>
        <begin position="1621"/>
        <end position="1702"/>
    </location>
</feature>
<dbReference type="InterPro" id="IPR041030">
    <property type="entry name" value="SHIRT"/>
</dbReference>
<dbReference type="Proteomes" id="UP001634413">
    <property type="component" value="Unassembled WGS sequence"/>
</dbReference>
<reference evidence="5 6" key="1">
    <citation type="journal article" date="2024" name="Anaerobe">
        <title>The identification of Finegoldia dalianensis sp. nov., isolated from the pus of a patient with skin abscess and genomic analysis of the strains belonging to Finegoldia genus.</title>
        <authorList>
            <person name="Li Y."/>
            <person name="Wang Y."/>
            <person name="Xiao D."/>
            <person name="Wang J."/>
            <person name="Jin D."/>
        </authorList>
    </citation>
    <scope>NUCLEOTIDE SEQUENCE [LARGE SCALE GENOMIC DNA]</scope>
    <source>
        <strain evidence="5 6">LY240594</strain>
    </source>
</reference>
<evidence type="ECO:0000313" key="5">
    <source>
        <dbReference type="EMBL" id="MFN2103124.1"/>
    </source>
</evidence>
<feature type="region of interest" description="Disordered" evidence="2">
    <location>
        <begin position="1446"/>
        <end position="1501"/>
    </location>
</feature>
<feature type="compositionally biased region" description="Basic and acidic residues" evidence="2">
    <location>
        <begin position="1102"/>
        <end position="1123"/>
    </location>
</feature>
<dbReference type="InterPro" id="IPR013378">
    <property type="entry name" value="InlB-like_B-rpt"/>
</dbReference>
<keyword evidence="6" id="KW-1185">Reference proteome</keyword>
<dbReference type="NCBIfam" id="TIGR04308">
    <property type="entry name" value="repeat_SSSPR51"/>
    <property type="match status" value="13"/>
</dbReference>
<feature type="domain" description="SHIRT" evidence="4">
    <location>
        <begin position="1709"/>
        <end position="1798"/>
    </location>
</feature>
<evidence type="ECO:0000256" key="2">
    <source>
        <dbReference type="SAM" id="MobiDB-lite"/>
    </source>
</evidence>
<protein>
    <submittedName>
        <fullName evidence="5">SHIRT domain-containing protein</fullName>
    </submittedName>
</protein>
<feature type="region of interest" description="Disordered" evidence="2">
    <location>
        <begin position="1264"/>
        <end position="1311"/>
    </location>
</feature>
<feature type="region of interest" description="Disordered" evidence="2">
    <location>
        <begin position="1190"/>
        <end position="1215"/>
    </location>
</feature>
<sequence length="2920" mass="329578">MKKKNKHFGRILFSVLLAVAFIVFAGIKPIYANILSPKQGINEYHFYNDTIDNKDSAKEIQKQIILDGEKISDPGHVFKDKDKVFLKWQDEEGNEIKFDTPIEIKGNDKKIINVYPVFKSQVVITYYIVGDKNDRVYMTDTVTDASSYKLPADPTIYEANKYFVNWSTSKDGKYGVYDEESLQKDIAAGKTDIKLYAITEFKHKATFITGDDASYQDQILADDGSHLEKMPENPTRPGYEFSHWSLTKDGDPVDLNTLVLNEDITVYAVWKPVVVDYKFKVMTQNIDDDGYTFLGIISARGLNGQKTSLPFRGSENPDPKVAPTGPIVEDISKLSKKDGRFSDGYNSKDENGQMDHTYTNPQTLDYLGFHLNEEKTKQAFETIEADGSTVVPVYMDRNVHTIWVYKNANKISYYQANWVNATDENGNIHVDLRYGQSSETWFDKLNKDYIYYMDKSIGSFYTRAPAMGDKDIYMYRVLAKGTKYQLRFVEWDPSKFNAQINSSNLATMQSTLGTMKEIGKRVSFQNSEWYMNWNGRKYRVFEPYNDNYSQTTYSWVDKTDHVDDIKGFEPKKGDMSADGLQSVNVNNPAFRDYMFAAGKNVGGYQNYTGTPYMEDGNYVGFLFYIRKSYNINYYSGSKKITSKSYKYEAPVTDFGLDYKVGETTNPNNPKQIFKGWYKDSTFSVPYTAEEIKTMPAHDTNVYAKWESVEYKVTFHTNQNDYADEKFIEEVTNIPDSKTLYDGQYKDAKASKENFPQPVQPEKATEFLGWYEKNQYGRYVKANLRKQIKNNDTHLYAKWKYDYLKLTYDLNLPGTDKVEGTAPTDSNSYITDAKAQAQDIGAVKVNGGKKVFVGWSESKDGSTGLIKPSETVLMDKNKTLYAQWKEFPDLKTTKVTYDANGGVGEQYVVEEIVTNDSHTVLGNGEGEKINFTREGYVFKGWNRDKNATKPEFQKDDEVTVNSLNESENNYIYAIWAPIINYTTDGNGQVKEGENFVDNTKEEVELKTNPNGTETKAKDGYKFSHWTADKNIKLSDGTEIKAGEKITEEQLKQAVITEPLTFKANFVKDEFKVTHEFKVAEDSPVKEMPADVKKAVDAQLPADKTAKDGETVTPTEPEKTKVADKENDGTWTFEGYKDQNPDTEAVDAKVNGKDVKFEGEWKFTPNEHKVTYEYVSGTEGKELPEALKAKAPKEATGKVKGDTVTSPVPTGKDAEYRDETNKGTWTFKSFDKDSVTISNKDEKVTGTWEFTPDPEPNKYNVKHEFVSSTEGKELPQAVKDLTPKDKPDNEDGSTVTPTAPTQTEVKDTDNDGTWTFKGYKDQNPDTEAVDAKVNGKDVKFEGEWKFTPNKHKVTYEYVSGTEGKKLPEALKAKAPKDVTGKVKGDKVKSPVPTGKDAEYRDETNKGTWKFKSYDKSDVTITDKDEKVTGTWVFTPDTEPEKYNVKHKFVSKDPNKELPQAVKDLTPKDKPDNEDGSTVTPTAPTQTEVKDTDNDGTWTFEGYKDQDTTTDEVDAKVNGADVTFEGKWKFTPNEHKVTYEYVSGTKGVELPEALKAKAPEAVTDKVKGDTVTSPVPTGKDAEYRDDTNKGTWKFKSYDKDSVEITNQDEKVTGTWEFTPDPEPEKYNVTHKFVSKDPNKELPKEVLVLQPANQTGKVKGDVVKPTEPQTKTVNVADGTWKFVSYDKDQETVDNKDVEFTGTWEFTPKTTPTDYNVNHKFVSATEGKELPKAVTDLTPGQQTGKKDGETVTPTAPKQTEVKDTENDGTWTFEGFKDQNPDTKDVDAKVNGADVTFEGSWKFTPNKHKVTYEYVSGTKDVELPEALKAKAPEAVTGKEKGDKVTSPVPTGNDATFRDDVNKGTWKFKSYDKNEVEITNKDENVKGTWEFTPDPVPEPEKYNVTHKFVSKDPKKELPKEVLDLLPEKQTGKEKGDVVNPTDPQTKTVNVEDGTWTFVEYDKNEATIDNKDVEFTGTWEFTPKTTPTDYNVNHKFVSATEGKELPKAVTDLIPDQQTGKKDGDTVKPTAPTQTKVEDTENDGTWTFEGYDKDSKTIDKKDVTFEGKWKFTPNKHEVTYEYVSGTKGVELPEALKSKAPEKVKGKVKGDKVTSPVPTGNDATFRDDVNKGTWKFKSYDKNEVEITNKDENVKGTWEFTPDADVVTEYVDEDGKTIAPQENGTKDKKDIDGYEFVKTEKDDKGNTKHIYKKVTPPTDVVTEYVDEKGNTIATKENGTKDKKDIDGYEFVKTEKDEKGNTKHIYKKVKPTPEVVTEYVDEDGNTISDKENGTKDKKDIPGYEFVKTEKDEKGNTKHIYKKKTTPTTEVVTKYVDEKGNPINLEEKGKQDKKDIPAYEYVKTYTDKDGNTIHVYRLKQNPTPSVETRYVDENGNQLLPPKEGTNDPENIDGYTLINTGKDENGNTIYIYSKNPTEGVETRFVDTDGNQILADKAGTHDPSLINGYKFVRTEKDEQGNTTHIYRKLPTPSKEVVTKFLDENGNKLASPLKGRNPSKEIPGYEILRTETDSDGNIIYVYRRKAPESQKVTKFVDENGNEISKSTKGDNPKKDIDGYEFVKTTTDKDGNTVHIYKKKTTTPTTDVVTEYVDEKGKTIAPMENGTKDKKDIEGYEFVKTTTDDKGNIKHIYKKKTTTPTTNVVTEYVDEKGKTIAPQENGTKDKKDIPGYEFVKTEKDEKGNTKHIYKKKTTTPTVDKITKFVDENGNKISESTKGDNPKKDIDGYEFVKTTTDKDGNTVHIYKKKTTTPTVDKITKFVDENGKEISKSTKGDNPKKDIDGYEFVKTEKDKDGNTVHIYKKKENTSKVVTKFVDEKGNPIAESEDGKKAKKDIEGYEFVKTTTDKDGNTVHIYKKKTNTRVIIQGNRTINSSSPNKKGTLVNTGDGVNASTYAIMMLAIGAVLTAIGIRKKKKEA</sequence>
<feature type="compositionally biased region" description="Polar residues" evidence="2">
    <location>
        <begin position="1290"/>
        <end position="1301"/>
    </location>
</feature>
<feature type="domain" description="SHIRT" evidence="4">
    <location>
        <begin position="1981"/>
        <end position="2063"/>
    </location>
</feature>
<feature type="compositionally biased region" description="Basic and acidic residues" evidence="2">
    <location>
        <begin position="1190"/>
        <end position="1199"/>
    </location>
</feature>
<feature type="region of interest" description="Disordered" evidence="2">
    <location>
        <begin position="1098"/>
        <end position="1123"/>
    </location>
</feature>
<keyword evidence="3" id="KW-1133">Transmembrane helix</keyword>
<feature type="region of interest" description="Disordered" evidence="2">
    <location>
        <begin position="2006"/>
        <end position="2033"/>
    </location>
</feature>
<feature type="region of interest" description="Disordered" evidence="2">
    <location>
        <begin position="1827"/>
        <end position="1847"/>
    </location>
</feature>
<dbReference type="RefSeq" id="WP_412702183.1">
    <property type="nucleotide sequence ID" value="NZ_JBDLBQ010000009.1"/>
</dbReference>
<feature type="domain" description="SHIRT" evidence="4">
    <location>
        <begin position="1068"/>
        <end position="1162"/>
    </location>
</feature>
<feature type="domain" description="SHIRT" evidence="4">
    <location>
        <begin position="2066"/>
        <end position="2150"/>
    </location>
</feature>
<dbReference type="Gene3D" id="2.60.40.4270">
    <property type="entry name" value="Listeria-Bacteroides repeat domain"/>
    <property type="match status" value="5"/>
</dbReference>
<feature type="transmembrane region" description="Helical" evidence="3">
    <location>
        <begin position="2894"/>
        <end position="2913"/>
    </location>
</feature>
<dbReference type="InterPro" id="IPR027579">
    <property type="entry name" value="SSSPR51_Rpt"/>
</dbReference>
<feature type="domain" description="SHIRT" evidence="4">
    <location>
        <begin position="1438"/>
        <end position="1528"/>
    </location>
</feature>
<evidence type="ECO:0000313" key="6">
    <source>
        <dbReference type="Proteomes" id="UP001634413"/>
    </source>
</evidence>
<evidence type="ECO:0000259" key="4">
    <source>
        <dbReference type="Pfam" id="PF18655"/>
    </source>
</evidence>